<comment type="caution">
    <text evidence="3">The sequence shown here is derived from an EMBL/GenBank/DDBJ whole genome shotgun (WGS) entry which is preliminary data.</text>
</comment>
<accession>A0ABW7NCA7</accession>
<dbReference type="RefSeq" id="WP_255465386.1">
    <property type="nucleotide sequence ID" value="NZ_JBIPKE010000019.1"/>
</dbReference>
<sequence>MEKQTPILVTGTAGFIGFHLARRLLNEGYQVVGIDMVNDYYDLQLKEDRLKILEAFEGFTFYRFNLMDKPKVFECFEKHGFQYAVNLAAQAGVRHSLTHPQDYIDYNLTAFLNILEACKKFGIKHLVYASSSSVYGANTNLPFSEKHNIDHPVSLYAVTKKANELMAHAYSVNYNIPTTGLRFFSAYGTWGRPDMAMFIFATKMLKDEPIDVYNNGQMLRDFTYVDDILEGICRLLPQPSLPDPAWDSNDPNPSTSFGPYRIFNIGNNSPVKLMDFIEAIEKKIGKKAKINFLPLQTGDVPSSVSDVSALEEAVGYKPSTSIETGINNFMDWYREYYNL</sequence>
<evidence type="ECO:0000256" key="1">
    <source>
        <dbReference type="ARBA" id="ARBA00023027"/>
    </source>
</evidence>
<feature type="domain" description="NAD-dependent epimerase/dehydratase" evidence="2">
    <location>
        <begin position="7"/>
        <end position="240"/>
    </location>
</feature>
<reference evidence="3 4" key="1">
    <citation type="journal article" date="2013" name="Int. J. Syst. Evol. Microbiol.">
        <title>Marinoscillum luteum sp. nov., isolated from marine sediment.</title>
        <authorList>
            <person name="Cha I.T."/>
            <person name="Park S.J."/>
            <person name="Kim S.J."/>
            <person name="Kim J.G."/>
            <person name="Jung M.Y."/>
            <person name="Shin K.S."/>
            <person name="Kwon K.K."/>
            <person name="Yang S.H."/>
            <person name="Seo Y.S."/>
            <person name="Rhee S.K."/>
        </authorList>
    </citation>
    <scope>NUCLEOTIDE SEQUENCE [LARGE SCALE GENOMIC DNA]</scope>
    <source>
        <strain evidence="3 4">KCTC 23939</strain>
    </source>
</reference>
<dbReference type="PANTHER" id="PTHR43574">
    <property type="entry name" value="EPIMERASE-RELATED"/>
    <property type="match status" value="1"/>
</dbReference>
<dbReference type="CDD" id="cd05253">
    <property type="entry name" value="UDP_GE_SDE_e"/>
    <property type="match status" value="1"/>
</dbReference>
<keyword evidence="4" id="KW-1185">Reference proteome</keyword>
<evidence type="ECO:0000313" key="4">
    <source>
        <dbReference type="Proteomes" id="UP001610063"/>
    </source>
</evidence>
<dbReference type="PRINTS" id="PR01713">
    <property type="entry name" value="NUCEPIMERASE"/>
</dbReference>
<protein>
    <submittedName>
        <fullName evidence="3">NAD-dependent epimerase</fullName>
    </submittedName>
</protein>
<dbReference type="Proteomes" id="UP001610063">
    <property type="component" value="Unassembled WGS sequence"/>
</dbReference>
<dbReference type="Gene3D" id="3.40.50.720">
    <property type="entry name" value="NAD(P)-binding Rossmann-like Domain"/>
    <property type="match status" value="1"/>
</dbReference>
<evidence type="ECO:0000313" key="3">
    <source>
        <dbReference type="EMBL" id="MFH6985196.1"/>
    </source>
</evidence>
<evidence type="ECO:0000259" key="2">
    <source>
        <dbReference type="Pfam" id="PF01370"/>
    </source>
</evidence>
<gene>
    <name evidence="3" type="ORF">ACHKAR_17220</name>
</gene>
<keyword evidence="1" id="KW-0520">NAD</keyword>
<dbReference type="EMBL" id="JBIPKE010000019">
    <property type="protein sequence ID" value="MFH6985196.1"/>
    <property type="molecule type" value="Genomic_DNA"/>
</dbReference>
<dbReference type="InterPro" id="IPR036291">
    <property type="entry name" value="NAD(P)-bd_dom_sf"/>
</dbReference>
<dbReference type="Pfam" id="PF01370">
    <property type="entry name" value="Epimerase"/>
    <property type="match status" value="1"/>
</dbReference>
<organism evidence="3 4">
    <name type="scientific">Marinoscillum luteum</name>
    <dbReference type="NCBI Taxonomy" id="861051"/>
    <lineage>
        <taxon>Bacteria</taxon>
        <taxon>Pseudomonadati</taxon>
        <taxon>Bacteroidota</taxon>
        <taxon>Cytophagia</taxon>
        <taxon>Cytophagales</taxon>
        <taxon>Reichenbachiellaceae</taxon>
        <taxon>Marinoscillum</taxon>
    </lineage>
</organism>
<name>A0ABW7NCA7_9BACT</name>
<dbReference type="InterPro" id="IPR001509">
    <property type="entry name" value="Epimerase_deHydtase"/>
</dbReference>
<proteinExistence type="predicted"/>
<dbReference type="SUPFAM" id="SSF51735">
    <property type="entry name" value="NAD(P)-binding Rossmann-fold domains"/>
    <property type="match status" value="1"/>
</dbReference>